<dbReference type="Pfam" id="PF00072">
    <property type="entry name" value="Response_reg"/>
    <property type="match status" value="1"/>
</dbReference>
<feature type="domain" description="Response regulatory" evidence="3">
    <location>
        <begin position="9"/>
        <end position="122"/>
    </location>
</feature>
<dbReference type="KEGG" id="ccos:Pan44_01010"/>
<reference evidence="4 5" key="1">
    <citation type="submission" date="2019-02" db="EMBL/GenBank/DDBJ databases">
        <title>Deep-cultivation of Planctomycetes and their phenomic and genomic characterization uncovers novel biology.</title>
        <authorList>
            <person name="Wiegand S."/>
            <person name="Jogler M."/>
            <person name="Boedeker C."/>
            <person name="Pinto D."/>
            <person name="Vollmers J."/>
            <person name="Rivas-Marin E."/>
            <person name="Kohn T."/>
            <person name="Peeters S.H."/>
            <person name="Heuer A."/>
            <person name="Rast P."/>
            <person name="Oberbeckmann S."/>
            <person name="Bunk B."/>
            <person name="Jeske O."/>
            <person name="Meyerdierks A."/>
            <person name="Storesund J.E."/>
            <person name="Kallscheuer N."/>
            <person name="Luecker S."/>
            <person name="Lage O.M."/>
            <person name="Pohl T."/>
            <person name="Merkel B.J."/>
            <person name="Hornburger P."/>
            <person name="Mueller R.-W."/>
            <person name="Bruemmer F."/>
            <person name="Labrenz M."/>
            <person name="Spormann A.M."/>
            <person name="Op den Camp H."/>
            <person name="Overmann J."/>
            <person name="Amann R."/>
            <person name="Jetten M.S.M."/>
            <person name="Mascher T."/>
            <person name="Medema M.H."/>
            <person name="Devos D.P."/>
            <person name="Kaster A.-K."/>
            <person name="Ovreas L."/>
            <person name="Rohde M."/>
            <person name="Galperin M.Y."/>
            <person name="Jogler C."/>
        </authorList>
    </citation>
    <scope>NUCLEOTIDE SEQUENCE [LARGE SCALE GENOMIC DNA]</scope>
    <source>
        <strain evidence="4 5">Pan44</strain>
    </source>
</reference>
<accession>A0A517S7J4</accession>
<evidence type="ECO:0000313" key="5">
    <source>
        <dbReference type="Proteomes" id="UP000315700"/>
    </source>
</evidence>
<sequence>MVAEGRRCRVLLVEDDLDAVRLFRRLLQVCGFEVEAVENGLDAVPAAERFHPDCVVSDICLPGLNGYEVAQHFRTHPEFQRIPLVALTAYGTRDLSEQAGFDRHLEKPAQIWNLVGVLRQVVAGT</sequence>
<dbReference type="SMART" id="SM00448">
    <property type="entry name" value="REC"/>
    <property type="match status" value="1"/>
</dbReference>
<dbReference type="SUPFAM" id="SSF52172">
    <property type="entry name" value="CheY-like"/>
    <property type="match status" value="1"/>
</dbReference>
<evidence type="ECO:0000256" key="1">
    <source>
        <dbReference type="ARBA" id="ARBA00022553"/>
    </source>
</evidence>
<protein>
    <submittedName>
        <fullName evidence="4">Polar-differentiation response regulator DivK</fullName>
    </submittedName>
</protein>
<dbReference type="Gene3D" id="3.40.50.2300">
    <property type="match status" value="1"/>
</dbReference>
<evidence type="ECO:0000313" key="4">
    <source>
        <dbReference type="EMBL" id="QDT52092.1"/>
    </source>
</evidence>
<dbReference type="InterPro" id="IPR011006">
    <property type="entry name" value="CheY-like_superfamily"/>
</dbReference>
<dbReference type="GO" id="GO:0000160">
    <property type="term" value="P:phosphorelay signal transduction system"/>
    <property type="evidence" value="ECO:0007669"/>
    <property type="project" value="InterPro"/>
</dbReference>
<dbReference type="PANTHER" id="PTHR44591">
    <property type="entry name" value="STRESS RESPONSE REGULATOR PROTEIN 1"/>
    <property type="match status" value="1"/>
</dbReference>
<dbReference type="InterPro" id="IPR050595">
    <property type="entry name" value="Bact_response_regulator"/>
</dbReference>
<dbReference type="InterPro" id="IPR001789">
    <property type="entry name" value="Sig_transdc_resp-reg_receiver"/>
</dbReference>
<evidence type="ECO:0000256" key="2">
    <source>
        <dbReference type="PROSITE-ProRule" id="PRU00169"/>
    </source>
</evidence>
<dbReference type="Proteomes" id="UP000315700">
    <property type="component" value="Chromosome"/>
</dbReference>
<keyword evidence="5" id="KW-1185">Reference proteome</keyword>
<proteinExistence type="predicted"/>
<dbReference type="OrthoDB" id="9800897at2"/>
<dbReference type="EMBL" id="CP036271">
    <property type="protein sequence ID" value="QDT52092.1"/>
    <property type="molecule type" value="Genomic_DNA"/>
</dbReference>
<feature type="modified residue" description="4-aspartylphosphate" evidence="2">
    <location>
        <position position="58"/>
    </location>
</feature>
<dbReference type="AlphaFoldDB" id="A0A517S7J4"/>
<evidence type="ECO:0000259" key="3">
    <source>
        <dbReference type="PROSITE" id="PS50110"/>
    </source>
</evidence>
<dbReference type="PANTHER" id="PTHR44591:SF3">
    <property type="entry name" value="RESPONSE REGULATORY DOMAIN-CONTAINING PROTEIN"/>
    <property type="match status" value="1"/>
</dbReference>
<organism evidence="4 5">
    <name type="scientific">Caulifigura coniformis</name>
    <dbReference type="NCBI Taxonomy" id="2527983"/>
    <lineage>
        <taxon>Bacteria</taxon>
        <taxon>Pseudomonadati</taxon>
        <taxon>Planctomycetota</taxon>
        <taxon>Planctomycetia</taxon>
        <taxon>Planctomycetales</taxon>
        <taxon>Planctomycetaceae</taxon>
        <taxon>Caulifigura</taxon>
    </lineage>
</organism>
<keyword evidence="1 2" id="KW-0597">Phosphoprotein</keyword>
<name>A0A517S7J4_9PLAN</name>
<gene>
    <name evidence="4" type="primary">divK</name>
    <name evidence="4" type="ORF">Pan44_01010</name>
</gene>
<dbReference type="InParanoid" id="A0A517S7J4"/>
<dbReference type="PROSITE" id="PS50110">
    <property type="entry name" value="RESPONSE_REGULATORY"/>
    <property type="match status" value="1"/>
</dbReference>